<dbReference type="GO" id="GO:0046983">
    <property type="term" value="F:protein dimerization activity"/>
    <property type="evidence" value="ECO:0007669"/>
    <property type="project" value="InterPro"/>
</dbReference>
<dbReference type="EMBL" id="JAFNEN010000264">
    <property type="protein sequence ID" value="KAG8187653.1"/>
    <property type="molecule type" value="Genomic_DNA"/>
</dbReference>
<dbReference type="PANTHER" id="PTHR11723:SF17">
    <property type="entry name" value="PROTEIN EXTRA-MACROCHAETAE"/>
    <property type="match status" value="1"/>
</dbReference>
<proteinExistence type="predicted"/>
<evidence type="ECO:0000256" key="4">
    <source>
        <dbReference type="ARBA" id="ARBA00023163"/>
    </source>
</evidence>
<dbReference type="PROSITE" id="PS50888">
    <property type="entry name" value="BHLH"/>
    <property type="match status" value="1"/>
</dbReference>
<comment type="subcellular location">
    <subcellularLocation>
        <location evidence="1">Nucleus</location>
    </subcellularLocation>
</comment>
<evidence type="ECO:0000313" key="7">
    <source>
        <dbReference type="EMBL" id="KAG8187653.1"/>
    </source>
</evidence>
<evidence type="ECO:0000256" key="3">
    <source>
        <dbReference type="ARBA" id="ARBA00023015"/>
    </source>
</evidence>
<gene>
    <name evidence="7" type="ORF">JTE90_005505</name>
</gene>
<keyword evidence="2" id="KW-0678">Repressor</keyword>
<dbReference type="GO" id="GO:0030154">
    <property type="term" value="P:cell differentiation"/>
    <property type="evidence" value="ECO:0007669"/>
    <property type="project" value="TreeGrafter"/>
</dbReference>
<feature type="domain" description="BHLH" evidence="6">
    <location>
        <begin position="16"/>
        <end position="68"/>
    </location>
</feature>
<keyword evidence="3" id="KW-0805">Transcription regulation</keyword>
<dbReference type="InterPro" id="IPR026052">
    <property type="entry name" value="DNA-bd_prot-inh"/>
</dbReference>
<dbReference type="Pfam" id="PF00010">
    <property type="entry name" value="HLH"/>
    <property type="match status" value="1"/>
</dbReference>
<dbReference type="GO" id="GO:0005634">
    <property type="term" value="C:nucleus"/>
    <property type="evidence" value="ECO:0007669"/>
    <property type="project" value="UniProtKB-SubCell"/>
</dbReference>
<dbReference type="Proteomes" id="UP000827092">
    <property type="component" value="Unassembled WGS sequence"/>
</dbReference>
<name>A0AAV6UUX9_9ARAC</name>
<protein>
    <recommendedName>
        <fullName evidence="6">BHLH domain-containing protein</fullName>
    </recommendedName>
</protein>
<reference evidence="7 8" key="1">
    <citation type="journal article" date="2022" name="Nat. Ecol. Evol.">
        <title>A masculinizing supergene underlies an exaggerated male reproductive morph in a spider.</title>
        <authorList>
            <person name="Hendrickx F."/>
            <person name="De Corte Z."/>
            <person name="Sonet G."/>
            <person name="Van Belleghem S.M."/>
            <person name="Kostlbacher S."/>
            <person name="Vangestel C."/>
        </authorList>
    </citation>
    <scope>NUCLEOTIDE SEQUENCE [LARGE SCALE GENOMIC DNA]</scope>
    <source>
        <strain evidence="7">W744_W776</strain>
    </source>
</reference>
<dbReference type="GO" id="GO:0032922">
    <property type="term" value="P:circadian regulation of gene expression"/>
    <property type="evidence" value="ECO:0007669"/>
    <property type="project" value="TreeGrafter"/>
</dbReference>
<dbReference type="InterPro" id="IPR036638">
    <property type="entry name" value="HLH_DNA-bd_sf"/>
</dbReference>
<comment type="caution">
    <text evidence="7">The sequence shown here is derived from an EMBL/GenBank/DDBJ whole genome shotgun (WGS) entry which is preliminary data.</text>
</comment>
<dbReference type="InterPro" id="IPR011598">
    <property type="entry name" value="bHLH_dom"/>
</dbReference>
<keyword evidence="5" id="KW-0539">Nucleus</keyword>
<evidence type="ECO:0000259" key="6">
    <source>
        <dbReference type="PROSITE" id="PS50888"/>
    </source>
</evidence>
<dbReference type="AlphaFoldDB" id="A0AAV6UUX9"/>
<organism evidence="7 8">
    <name type="scientific">Oedothorax gibbosus</name>
    <dbReference type="NCBI Taxonomy" id="931172"/>
    <lineage>
        <taxon>Eukaryota</taxon>
        <taxon>Metazoa</taxon>
        <taxon>Ecdysozoa</taxon>
        <taxon>Arthropoda</taxon>
        <taxon>Chelicerata</taxon>
        <taxon>Arachnida</taxon>
        <taxon>Araneae</taxon>
        <taxon>Araneomorphae</taxon>
        <taxon>Entelegynae</taxon>
        <taxon>Araneoidea</taxon>
        <taxon>Linyphiidae</taxon>
        <taxon>Erigoninae</taxon>
        <taxon>Oedothorax</taxon>
    </lineage>
</organism>
<evidence type="ECO:0000256" key="5">
    <source>
        <dbReference type="ARBA" id="ARBA00023242"/>
    </source>
</evidence>
<dbReference type="PANTHER" id="PTHR11723">
    <property type="entry name" value="DNA-BINDING PROTEIN INHIBITOR"/>
    <property type="match status" value="1"/>
</dbReference>
<dbReference type="SUPFAM" id="SSF47459">
    <property type="entry name" value="HLH, helix-loop-helix DNA-binding domain"/>
    <property type="match status" value="1"/>
</dbReference>
<evidence type="ECO:0000256" key="1">
    <source>
        <dbReference type="ARBA" id="ARBA00004123"/>
    </source>
</evidence>
<dbReference type="CDD" id="cd19684">
    <property type="entry name" value="bHLH_dnHLH_ID"/>
    <property type="match status" value="1"/>
</dbReference>
<evidence type="ECO:0000313" key="8">
    <source>
        <dbReference type="Proteomes" id="UP000827092"/>
    </source>
</evidence>
<sequence length="128" mass="14151">MKATCDLKMATKQIERKILKGRVSGVELQEEMQSLLGRLKDLVPNMPRNKKLSKLEIIQYVIDYIMDLQIALETHPAAVAKPTTVLQNRQPLGVLSPVAINTCAAQEVIQTEKLPTIADVLSSKPVSC</sequence>
<evidence type="ECO:0000256" key="2">
    <source>
        <dbReference type="ARBA" id="ARBA00022491"/>
    </source>
</evidence>
<dbReference type="Gene3D" id="4.10.280.10">
    <property type="entry name" value="Helix-loop-helix DNA-binding domain"/>
    <property type="match status" value="1"/>
</dbReference>
<dbReference type="GO" id="GO:0005737">
    <property type="term" value="C:cytoplasm"/>
    <property type="evidence" value="ECO:0007669"/>
    <property type="project" value="InterPro"/>
</dbReference>
<dbReference type="GO" id="GO:0000122">
    <property type="term" value="P:negative regulation of transcription by RNA polymerase II"/>
    <property type="evidence" value="ECO:0007669"/>
    <property type="project" value="InterPro"/>
</dbReference>
<accession>A0AAV6UUX9</accession>
<keyword evidence="8" id="KW-1185">Reference proteome</keyword>
<keyword evidence="4" id="KW-0804">Transcription</keyword>